<feature type="signal peptide" evidence="2">
    <location>
        <begin position="1"/>
        <end position="24"/>
    </location>
</feature>
<name>A0A931AWR7_9FIRM</name>
<dbReference type="EMBL" id="JADPIE010000008">
    <property type="protein sequence ID" value="MBF8437945.1"/>
    <property type="molecule type" value="Genomic_DNA"/>
</dbReference>
<evidence type="ECO:0000313" key="3">
    <source>
        <dbReference type="EMBL" id="MBF8437945.1"/>
    </source>
</evidence>
<dbReference type="PANTHER" id="PTHR42928">
    <property type="entry name" value="TRICARBOXYLATE-BINDING PROTEIN"/>
    <property type="match status" value="1"/>
</dbReference>
<comment type="caution">
    <text evidence="3">The sequence shown here is derived from an EMBL/GenBank/DDBJ whole genome shotgun (WGS) entry which is preliminary data.</text>
</comment>
<accession>A0A931AWR7</accession>
<evidence type="ECO:0000313" key="4">
    <source>
        <dbReference type="Proteomes" id="UP000621436"/>
    </source>
</evidence>
<keyword evidence="4" id="KW-1185">Reference proteome</keyword>
<feature type="chain" id="PRO_5037495740" evidence="2">
    <location>
        <begin position="25"/>
        <end position="324"/>
    </location>
</feature>
<evidence type="ECO:0000256" key="2">
    <source>
        <dbReference type="SAM" id="SignalP"/>
    </source>
</evidence>
<gene>
    <name evidence="3" type="ORF">I0Q91_12700</name>
</gene>
<dbReference type="AlphaFoldDB" id="A0A931AWR7"/>
<proteinExistence type="inferred from homology"/>
<dbReference type="PIRSF" id="PIRSF017082">
    <property type="entry name" value="YflP"/>
    <property type="match status" value="1"/>
</dbReference>
<reference evidence="3" key="1">
    <citation type="submission" date="2020-11" db="EMBL/GenBank/DDBJ databases">
        <title>Halonatronomonas betainensis gen. nov., sp. nov. a novel haloalkaliphilic representative of the family Halanaerobiacae capable of betaine degradation.</title>
        <authorList>
            <person name="Boltyanskaya Y."/>
            <person name="Kevbrin V."/>
            <person name="Detkova E."/>
            <person name="Grouzdev D.S."/>
            <person name="Koziaeva V."/>
            <person name="Zhilina T."/>
        </authorList>
    </citation>
    <scope>NUCLEOTIDE SEQUENCE</scope>
    <source>
        <strain evidence="3">Z-7014</strain>
    </source>
</reference>
<dbReference type="PANTHER" id="PTHR42928:SF5">
    <property type="entry name" value="BLR1237 PROTEIN"/>
    <property type="match status" value="1"/>
</dbReference>
<dbReference type="InterPro" id="IPR005064">
    <property type="entry name" value="BUG"/>
</dbReference>
<dbReference type="InterPro" id="IPR042100">
    <property type="entry name" value="Bug_dom1"/>
</dbReference>
<protein>
    <submittedName>
        <fullName evidence="3">Tripartite tricarboxylate transporter substrate binding protein</fullName>
    </submittedName>
</protein>
<dbReference type="Pfam" id="PF03401">
    <property type="entry name" value="TctC"/>
    <property type="match status" value="1"/>
</dbReference>
<dbReference type="Proteomes" id="UP000621436">
    <property type="component" value="Unassembled WGS sequence"/>
</dbReference>
<organism evidence="3 4">
    <name type="scientific">Halonatronomonas betaini</name>
    <dbReference type="NCBI Taxonomy" id="2778430"/>
    <lineage>
        <taxon>Bacteria</taxon>
        <taxon>Bacillati</taxon>
        <taxon>Bacillota</taxon>
        <taxon>Clostridia</taxon>
        <taxon>Halanaerobiales</taxon>
        <taxon>Halarsenatibacteraceae</taxon>
        <taxon>Halonatronomonas</taxon>
    </lineage>
</organism>
<dbReference type="RefSeq" id="WP_270455005.1">
    <property type="nucleotide sequence ID" value="NZ_JADPIE010000008.1"/>
</dbReference>
<dbReference type="Gene3D" id="3.40.190.10">
    <property type="entry name" value="Periplasmic binding protein-like II"/>
    <property type="match status" value="1"/>
</dbReference>
<dbReference type="Gene3D" id="3.40.190.150">
    <property type="entry name" value="Bordetella uptake gene, domain 1"/>
    <property type="match status" value="1"/>
</dbReference>
<evidence type="ECO:0000256" key="1">
    <source>
        <dbReference type="ARBA" id="ARBA00006987"/>
    </source>
</evidence>
<dbReference type="CDD" id="cd07012">
    <property type="entry name" value="PBP2_Bug_TTT"/>
    <property type="match status" value="1"/>
</dbReference>
<keyword evidence="2" id="KW-0732">Signal</keyword>
<comment type="similarity">
    <text evidence="1">Belongs to the UPF0065 (bug) family.</text>
</comment>
<sequence>MKRLIGLTLVLLLAFGIMATSVSADVWPTRDVRYVVPYDPGGLSDITARLIERVVREEDMLDVAFTVTNIAGASAGNAMVEVRDADPDGSMLLHHHTSFITHRAFGVRDWSYEAFTPIAMLFEVPQAAFALPGKYENFEEWVQYVREHPGETTFAGSSLGGGTHLMGEMLLDAAGIRDDLRYVAHGGGGAMTAAMYAEEDKMALTQLPTVMPEHKSGDFEILAVSSAERIPSLPDVPTFAELGYEVPMNTSHRMGVWGPPGMDQGIVDEIAAFFERVMTSERFQELAADNGLFVNFQDGATLLEYFENDEVIIYELLEEFDLLE</sequence>